<sequence>MLANKIPAIADFLRRETGARDVAVKLVGRLGGGAIQENWATDIDIDGKSVAAVLRADAPSGIDESWGKEQEFALLKVAHAAGMKAPQALWLEPTGSVIGQPFHITARLPGSADPRKLVRALEEEEGDALARELGAELAKLHRLTPAKSPAELAFLPQPPADIVAARLAEFRHRLDALPEAQPVLEWAINRLEDEASTYARGPDAIRLCHRDFRTGNYLVENAHLVGVLDFEFAGWSDPYEDFGWFCARCWRFGMYGAEAGGVGQRAAFYAGYEEAGGDTVDDGKVRFWEQMAALRWAIMALEQAERHLSGRERSIELALTGLVALEMEYDLLVDLRLPGFKPAPKKRQEDGDAA</sequence>
<dbReference type="Proteomes" id="UP001271769">
    <property type="component" value="Unassembled WGS sequence"/>
</dbReference>
<dbReference type="PANTHER" id="PTHR21310">
    <property type="entry name" value="AMINOGLYCOSIDE PHOSPHOTRANSFERASE-RELATED-RELATED"/>
    <property type="match status" value="1"/>
</dbReference>
<dbReference type="InterPro" id="IPR002575">
    <property type="entry name" value="Aminoglycoside_PTrfase"/>
</dbReference>
<dbReference type="Gene3D" id="3.90.1200.10">
    <property type="match status" value="1"/>
</dbReference>
<evidence type="ECO:0000313" key="3">
    <source>
        <dbReference type="Proteomes" id="UP001271769"/>
    </source>
</evidence>
<dbReference type="PANTHER" id="PTHR21310:SF57">
    <property type="entry name" value="BLR2944 PROTEIN"/>
    <property type="match status" value="1"/>
</dbReference>
<dbReference type="Gene3D" id="3.30.200.20">
    <property type="entry name" value="Phosphorylase Kinase, domain 1"/>
    <property type="match status" value="1"/>
</dbReference>
<evidence type="ECO:0000259" key="1">
    <source>
        <dbReference type="Pfam" id="PF01636"/>
    </source>
</evidence>
<keyword evidence="3" id="KW-1185">Reference proteome</keyword>
<gene>
    <name evidence="2" type="ORF">SMD31_20660</name>
</gene>
<organism evidence="2 3">
    <name type="scientific">Dongia rigui</name>
    <dbReference type="NCBI Taxonomy" id="940149"/>
    <lineage>
        <taxon>Bacteria</taxon>
        <taxon>Pseudomonadati</taxon>
        <taxon>Pseudomonadota</taxon>
        <taxon>Alphaproteobacteria</taxon>
        <taxon>Rhodospirillales</taxon>
        <taxon>Dongiaceae</taxon>
        <taxon>Dongia</taxon>
    </lineage>
</organism>
<dbReference type="Pfam" id="PF01636">
    <property type="entry name" value="APH"/>
    <property type="match status" value="1"/>
</dbReference>
<comment type="caution">
    <text evidence="2">The sequence shown here is derived from an EMBL/GenBank/DDBJ whole genome shotgun (WGS) entry which is preliminary data.</text>
</comment>
<accession>A0ABU5E437</accession>
<dbReference type="InterPro" id="IPR051678">
    <property type="entry name" value="AGP_Transferase"/>
</dbReference>
<dbReference type="EMBL" id="JAXCLX010000004">
    <property type="protein sequence ID" value="MDY0874364.1"/>
    <property type="molecule type" value="Genomic_DNA"/>
</dbReference>
<feature type="domain" description="Aminoglycoside phosphotransferase" evidence="1">
    <location>
        <begin position="30"/>
        <end position="273"/>
    </location>
</feature>
<reference evidence="2 3" key="1">
    <citation type="journal article" date="2013" name="Antonie Van Leeuwenhoek">
        <title>Dongia rigui sp. nov., isolated from freshwater of a large wetland in Korea.</title>
        <authorList>
            <person name="Baik K.S."/>
            <person name="Hwang Y.M."/>
            <person name="Choi J.S."/>
            <person name="Kwon J."/>
            <person name="Seong C.N."/>
        </authorList>
    </citation>
    <scope>NUCLEOTIDE SEQUENCE [LARGE SCALE GENOMIC DNA]</scope>
    <source>
        <strain evidence="2 3">04SU4-P</strain>
    </source>
</reference>
<proteinExistence type="predicted"/>
<dbReference type="RefSeq" id="WP_320502831.1">
    <property type="nucleotide sequence ID" value="NZ_JAXCLX010000004.1"/>
</dbReference>
<dbReference type="InterPro" id="IPR041726">
    <property type="entry name" value="ACAD10_11_N"/>
</dbReference>
<dbReference type="CDD" id="cd05154">
    <property type="entry name" value="ACAD10_11_N-like"/>
    <property type="match status" value="1"/>
</dbReference>
<protein>
    <submittedName>
        <fullName evidence="2">Phosphotransferase family protein</fullName>
    </submittedName>
</protein>
<name>A0ABU5E437_9PROT</name>
<dbReference type="SUPFAM" id="SSF56112">
    <property type="entry name" value="Protein kinase-like (PK-like)"/>
    <property type="match status" value="1"/>
</dbReference>
<evidence type="ECO:0000313" key="2">
    <source>
        <dbReference type="EMBL" id="MDY0874364.1"/>
    </source>
</evidence>
<dbReference type="InterPro" id="IPR011009">
    <property type="entry name" value="Kinase-like_dom_sf"/>
</dbReference>